<dbReference type="InterPro" id="IPR001669">
    <property type="entry name" value="Arg_repress"/>
</dbReference>
<evidence type="ECO:0000256" key="2">
    <source>
        <dbReference type="ARBA" id="ARBA00008316"/>
    </source>
</evidence>
<evidence type="ECO:0000256" key="5">
    <source>
        <dbReference type="ARBA" id="ARBA00023015"/>
    </source>
</evidence>
<gene>
    <name evidence="8" type="primary">argR</name>
    <name evidence="12" type="ORF">HDA30_000994</name>
</gene>
<keyword evidence="4 8" id="KW-0678">Repressor</keyword>
<sequence>MATPTTKTARQAAIRDVLQTQQIRSQAALSEVLAAKGLSVTQGTLSRDLVDLGAVRVRGGTGMVYAVPSEGEDSAFATHSAQAQAARLTTMSRELLISAEPTENLVVLRTPPGAAQYMASVIDQARVENVLGTIAGDDTILLITRSVKDAPNVAASLLGLAG</sequence>
<protein>
    <recommendedName>
        <fullName evidence="8 9">Arginine repressor</fullName>
    </recommendedName>
</protein>
<dbReference type="AlphaFoldDB" id="A0A7W7GNP3"/>
<dbReference type="RefSeq" id="WP_158496784.1">
    <property type="nucleotide sequence ID" value="NZ_JACHNA010000001.1"/>
</dbReference>
<dbReference type="Pfam" id="PF01316">
    <property type="entry name" value="Arg_repressor"/>
    <property type="match status" value="1"/>
</dbReference>
<evidence type="ECO:0000313" key="13">
    <source>
        <dbReference type="Proteomes" id="UP000540191"/>
    </source>
</evidence>
<evidence type="ECO:0000256" key="6">
    <source>
        <dbReference type="ARBA" id="ARBA00023125"/>
    </source>
</evidence>
<keyword evidence="13" id="KW-1185">Reference proteome</keyword>
<comment type="similarity">
    <text evidence="2 8">Belongs to the ArgR family.</text>
</comment>
<keyword evidence="5 8" id="KW-0805">Transcription regulation</keyword>
<dbReference type="InterPro" id="IPR036388">
    <property type="entry name" value="WH-like_DNA-bd_sf"/>
</dbReference>
<dbReference type="PANTHER" id="PTHR34471">
    <property type="entry name" value="ARGININE REPRESSOR"/>
    <property type="match status" value="1"/>
</dbReference>
<dbReference type="Gene3D" id="3.30.1360.40">
    <property type="match status" value="1"/>
</dbReference>
<dbReference type="Proteomes" id="UP000540191">
    <property type="component" value="Unassembled WGS sequence"/>
</dbReference>
<comment type="caution">
    <text evidence="12">The sequence shown here is derived from an EMBL/GenBank/DDBJ whole genome shotgun (WGS) entry which is preliminary data.</text>
</comment>
<dbReference type="InterPro" id="IPR020899">
    <property type="entry name" value="Arg_repress_C"/>
</dbReference>
<keyword evidence="8" id="KW-0028">Amino-acid biosynthesis</keyword>
<evidence type="ECO:0000256" key="4">
    <source>
        <dbReference type="ARBA" id="ARBA00022491"/>
    </source>
</evidence>
<dbReference type="GO" id="GO:0003677">
    <property type="term" value="F:DNA binding"/>
    <property type="evidence" value="ECO:0007669"/>
    <property type="project" value="UniProtKB-KW"/>
</dbReference>
<dbReference type="GO" id="GO:0003700">
    <property type="term" value="F:DNA-binding transcription factor activity"/>
    <property type="evidence" value="ECO:0007669"/>
    <property type="project" value="UniProtKB-UniRule"/>
</dbReference>
<dbReference type="HAMAP" id="MF_00173">
    <property type="entry name" value="Arg_repressor"/>
    <property type="match status" value="1"/>
</dbReference>
<dbReference type="Gene3D" id="1.10.10.10">
    <property type="entry name" value="Winged helix-like DNA-binding domain superfamily/Winged helix DNA-binding domain"/>
    <property type="match status" value="1"/>
</dbReference>
<dbReference type="GO" id="GO:1900079">
    <property type="term" value="P:regulation of arginine biosynthetic process"/>
    <property type="evidence" value="ECO:0007669"/>
    <property type="project" value="UniProtKB-UniRule"/>
</dbReference>
<dbReference type="EMBL" id="JACHNA010000001">
    <property type="protein sequence ID" value="MBB4735486.1"/>
    <property type="molecule type" value="Genomic_DNA"/>
</dbReference>
<evidence type="ECO:0000259" key="10">
    <source>
        <dbReference type="Pfam" id="PF01316"/>
    </source>
</evidence>
<dbReference type="Pfam" id="PF02863">
    <property type="entry name" value="Arg_repressor_C"/>
    <property type="match status" value="1"/>
</dbReference>
<name>A0A7W7GNP3_9MICC</name>
<evidence type="ECO:0000256" key="7">
    <source>
        <dbReference type="ARBA" id="ARBA00023163"/>
    </source>
</evidence>
<keyword evidence="3 8" id="KW-0963">Cytoplasm</keyword>
<accession>A0A7W7GNP3</accession>
<proteinExistence type="inferred from homology"/>
<keyword evidence="7 8" id="KW-0804">Transcription</keyword>
<comment type="pathway">
    <text evidence="8">Amino-acid biosynthesis; L-arginine biosynthesis [regulation].</text>
</comment>
<organism evidence="12 13">
    <name type="scientific">Micrococcus cohnii</name>
    <dbReference type="NCBI Taxonomy" id="993416"/>
    <lineage>
        <taxon>Bacteria</taxon>
        <taxon>Bacillati</taxon>
        <taxon>Actinomycetota</taxon>
        <taxon>Actinomycetes</taxon>
        <taxon>Micrococcales</taxon>
        <taxon>Micrococcaceae</taxon>
        <taxon>Micrococcus</taxon>
    </lineage>
</organism>
<dbReference type="InterPro" id="IPR036390">
    <property type="entry name" value="WH_DNA-bd_sf"/>
</dbReference>
<reference evidence="12 13" key="1">
    <citation type="submission" date="2020-08" db="EMBL/GenBank/DDBJ databases">
        <title>Sequencing the genomes of 1000 actinobacteria strains.</title>
        <authorList>
            <person name="Klenk H.-P."/>
        </authorList>
    </citation>
    <scope>NUCLEOTIDE SEQUENCE [LARGE SCALE GENOMIC DNA]</scope>
    <source>
        <strain evidence="12 13">DSM 23974</strain>
    </source>
</reference>
<dbReference type="InterPro" id="IPR020900">
    <property type="entry name" value="Arg_repress_DNA-bd"/>
</dbReference>
<dbReference type="GO" id="GO:0005737">
    <property type="term" value="C:cytoplasm"/>
    <property type="evidence" value="ECO:0007669"/>
    <property type="project" value="UniProtKB-SubCell"/>
</dbReference>
<evidence type="ECO:0000256" key="1">
    <source>
        <dbReference type="ARBA" id="ARBA00004496"/>
    </source>
</evidence>
<comment type="function">
    <text evidence="8">Regulates arginine biosynthesis genes.</text>
</comment>
<evidence type="ECO:0000259" key="11">
    <source>
        <dbReference type="Pfam" id="PF02863"/>
    </source>
</evidence>
<dbReference type="UniPathway" id="UPA00068"/>
<comment type="subcellular location">
    <subcellularLocation>
        <location evidence="1 8">Cytoplasm</location>
    </subcellularLocation>
</comment>
<evidence type="ECO:0000256" key="9">
    <source>
        <dbReference type="NCBIfam" id="TIGR01529"/>
    </source>
</evidence>
<feature type="domain" description="Arginine repressor DNA-binding" evidence="10">
    <location>
        <begin position="6"/>
        <end position="72"/>
    </location>
</feature>
<dbReference type="InterPro" id="IPR036251">
    <property type="entry name" value="Arg_repress_C_sf"/>
</dbReference>
<dbReference type="PANTHER" id="PTHR34471:SF1">
    <property type="entry name" value="ARGININE REPRESSOR"/>
    <property type="match status" value="1"/>
</dbReference>
<evidence type="ECO:0000313" key="12">
    <source>
        <dbReference type="EMBL" id="MBB4735486.1"/>
    </source>
</evidence>
<dbReference type="GO" id="GO:0051259">
    <property type="term" value="P:protein complex oligomerization"/>
    <property type="evidence" value="ECO:0007669"/>
    <property type="project" value="InterPro"/>
</dbReference>
<dbReference type="GO" id="GO:0006526">
    <property type="term" value="P:L-arginine biosynthetic process"/>
    <property type="evidence" value="ECO:0007669"/>
    <property type="project" value="UniProtKB-UniPathway"/>
</dbReference>
<keyword evidence="6 8" id="KW-0238">DNA-binding</keyword>
<evidence type="ECO:0000256" key="8">
    <source>
        <dbReference type="HAMAP-Rule" id="MF_00173"/>
    </source>
</evidence>
<dbReference type="SUPFAM" id="SSF46785">
    <property type="entry name" value="Winged helix' DNA-binding domain"/>
    <property type="match status" value="1"/>
</dbReference>
<feature type="domain" description="Arginine repressor C-terminal" evidence="11">
    <location>
        <begin position="93"/>
        <end position="157"/>
    </location>
</feature>
<dbReference type="NCBIfam" id="TIGR01529">
    <property type="entry name" value="argR_whole"/>
    <property type="match status" value="1"/>
</dbReference>
<dbReference type="GO" id="GO:0034618">
    <property type="term" value="F:arginine binding"/>
    <property type="evidence" value="ECO:0007669"/>
    <property type="project" value="InterPro"/>
</dbReference>
<dbReference type="PRINTS" id="PR01467">
    <property type="entry name" value="ARGREPRESSOR"/>
</dbReference>
<keyword evidence="8" id="KW-0055">Arginine biosynthesis</keyword>
<evidence type="ECO:0000256" key="3">
    <source>
        <dbReference type="ARBA" id="ARBA00022490"/>
    </source>
</evidence>
<dbReference type="SUPFAM" id="SSF55252">
    <property type="entry name" value="C-terminal domain of arginine repressor"/>
    <property type="match status" value="1"/>
</dbReference>